<evidence type="ECO:0000256" key="1">
    <source>
        <dbReference type="SAM" id="MobiDB-lite"/>
    </source>
</evidence>
<proteinExistence type="predicted"/>
<comment type="caution">
    <text evidence="2">The sequence shown here is derived from an EMBL/GenBank/DDBJ whole genome shotgun (WGS) entry which is preliminary data.</text>
</comment>
<reference evidence="2 3" key="1">
    <citation type="journal article" date="2020" name="Nature">
        <title>Six reference-quality genomes reveal evolution of bat adaptations.</title>
        <authorList>
            <person name="Jebb D."/>
            <person name="Huang Z."/>
            <person name="Pippel M."/>
            <person name="Hughes G.M."/>
            <person name="Lavrichenko K."/>
            <person name="Devanna P."/>
            <person name="Winkler S."/>
            <person name="Jermiin L.S."/>
            <person name="Skirmuntt E.C."/>
            <person name="Katzourakis A."/>
            <person name="Burkitt-Gray L."/>
            <person name="Ray D.A."/>
            <person name="Sullivan K.A.M."/>
            <person name="Roscito J.G."/>
            <person name="Kirilenko B.M."/>
            <person name="Davalos L.M."/>
            <person name="Corthals A.P."/>
            <person name="Power M.L."/>
            <person name="Jones G."/>
            <person name="Ransome R.D."/>
            <person name="Dechmann D.K.N."/>
            <person name="Locatelli A.G."/>
            <person name="Puechmaille S.J."/>
            <person name="Fedrigo O."/>
            <person name="Jarvis E.D."/>
            <person name="Hiller M."/>
            <person name="Vernes S.C."/>
            <person name="Myers E.W."/>
            <person name="Teeling E.C."/>
        </authorList>
    </citation>
    <scope>NUCLEOTIDE SEQUENCE [LARGE SCALE GENOMIC DNA]</scope>
    <source>
        <strain evidence="2">MMolMol1</strain>
        <tissue evidence="2">Muscle</tissue>
    </source>
</reference>
<dbReference type="AlphaFoldDB" id="A0A7J8JWW7"/>
<feature type="region of interest" description="Disordered" evidence="1">
    <location>
        <begin position="88"/>
        <end position="113"/>
    </location>
</feature>
<feature type="compositionally biased region" description="Polar residues" evidence="1">
    <location>
        <begin position="89"/>
        <end position="99"/>
    </location>
</feature>
<dbReference type="InParanoid" id="A0A7J8JWW7"/>
<organism evidence="2 3">
    <name type="scientific">Molossus molossus</name>
    <name type="common">Pallas' mastiff bat</name>
    <name type="synonym">Vespertilio molossus</name>
    <dbReference type="NCBI Taxonomy" id="27622"/>
    <lineage>
        <taxon>Eukaryota</taxon>
        <taxon>Metazoa</taxon>
        <taxon>Chordata</taxon>
        <taxon>Craniata</taxon>
        <taxon>Vertebrata</taxon>
        <taxon>Euteleostomi</taxon>
        <taxon>Mammalia</taxon>
        <taxon>Eutheria</taxon>
        <taxon>Laurasiatheria</taxon>
        <taxon>Chiroptera</taxon>
        <taxon>Yangochiroptera</taxon>
        <taxon>Molossidae</taxon>
        <taxon>Molossus</taxon>
    </lineage>
</organism>
<name>A0A7J8JWW7_MOLMO</name>
<sequence>MFFHTVNVGAAASWQEQRQLIQDYVKNTVASKTRSQCGVPFYPSITLHKWQEGIGNRLVVIGESGLPLPHCWSRRCCLSSRCPPCGAPSTATTRSTHTQAARGLGRRPSTPSQCGRRLLRWGSSSQLQLWRHLPGVQGVSGKDADGLCQAYRIPNPLTGNASCPANYKASVLHSKLKIPSKTHPECQPQCQRCCQPQCAIREQRSAVRLARAQPSLPAAAGFLAGGL</sequence>
<keyword evidence="3" id="KW-1185">Reference proteome</keyword>
<dbReference type="Proteomes" id="UP000550707">
    <property type="component" value="Unassembled WGS sequence"/>
</dbReference>
<evidence type="ECO:0000313" key="2">
    <source>
        <dbReference type="EMBL" id="KAF6500815.1"/>
    </source>
</evidence>
<accession>A0A7J8JWW7</accession>
<dbReference type="EMBL" id="JACASF010000001">
    <property type="protein sequence ID" value="KAF6500815.1"/>
    <property type="molecule type" value="Genomic_DNA"/>
</dbReference>
<protein>
    <submittedName>
        <fullName evidence="2">Uncharacterized protein</fullName>
    </submittedName>
</protein>
<gene>
    <name evidence="2" type="ORF">HJG59_007855</name>
</gene>
<evidence type="ECO:0000313" key="3">
    <source>
        <dbReference type="Proteomes" id="UP000550707"/>
    </source>
</evidence>